<dbReference type="EMBL" id="LJSK01000091">
    <property type="protein sequence ID" value="KPI87361.1"/>
    <property type="molecule type" value="Genomic_DNA"/>
</dbReference>
<reference evidence="1 2" key="1">
    <citation type="journal article" date="2015" name="PLoS Pathog.">
        <title>Leptomonas seymouri: Adaptations to the Dixenous Life Cycle Analyzed by Genome Sequencing, Transcriptome Profiling and Co-infection with Leishmania donovani.</title>
        <authorList>
            <person name="Kraeva N."/>
            <person name="Butenko A."/>
            <person name="Hlavacova J."/>
            <person name="Kostygov A."/>
            <person name="Myskova J."/>
            <person name="Grybchuk D."/>
            <person name="Lestinova T."/>
            <person name="Votypka J."/>
            <person name="Volf P."/>
            <person name="Opperdoes F."/>
            <person name="Flegontov P."/>
            <person name="Lukes J."/>
            <person name="Yurchenko V."/>
        </authorList>
    </citation>
    <scope>NUCLEOTIDE SEQUENCE [LARGE SCALE GENOMIC DNA]</scope>
    <source>
        <strain evidence="1 2">ATCC 30220</strain>
    </source>
</reference>
<comment type="caution">
    <text evidence="1">The sequence shown here is derived from an EMBL/GenBank/DDBJ whole genome shotgun (WGS) entry which is preliminary data.</text>
</comment>
<dbReference type="PANTHER" id="PTHR40736:SF1">
    <property type="match status" value="1"/>
</dbReference>
<protein>
    <submittedName>
        <fullName evidence="1">Uncharacterized protein</fullName>
    </submittedName>
</protein>
<gene>
    <name evidence="1" type="ORF">ABL78_3549</name>
</gene>
<dbReference type="OMA" id="MCIGRGS"/>
<proteinExistence type="predicted"/>
<sequence length="134" mass="14768">MLRRSSCVLRRSVSVFLEEPGRAKSFKETLAACKSENSDMASMLSSDFLLIQSKLLKYRVARLGEETRYIMKNPLGSFPPARALLMHLVALPLVFFIAMCIGRGSSGHLVAPPIVKTEVEVAADAAKEVVKKED</sequence>
<dbReference type="VEuPathDB" id="TriTrypDB:Lsey_0091_0150"/>
<dbReference type="PANTHER" id="PTHR40736">
    <property type="match status" value="1"/>
</dbReference>
<dbReference type="AlphaFoldDB" id="A0A0N1HZE1"/>
<organism evidence="1 2">
    <name type="scientific">Leptomonas seymouri</name>
    <dbReference type="NCBI Taxonomy" id="5684"/>
    <lineage>
        <taxon>Eukaryota</taxon>
        <taxon>Discoba</taxon>
        <taxon>Euglenozoa</taxon>
        <taxon>Kinetoplastea</taxon>
        <taxon>Metakinetoplastina</taxon>
        <taxon>Trypanosomatida</taxon>
        <taxon>Trypanosomatidae</taxon>
        <taxon>Leishmaniinae</taxon>
        <taxon>Leptomonas</taxon>
    </lineage>
</organism>
<name>A0A0N1HZE1_LEPSE</name>
<evidence type="ECO:0000313" key="2">
    <source>
        <dbReference type="Proteomes" id="UP000038009"/>
    </source>
</evidence>
<keyword evidence="2" id="KW-1185">Reference proteome</keyword>
<dbReference type="OrthoDB" id="249894at2759"/>
<evidence type="ECO:0000313" key="1">
    <source>
        <dbReference type="EMBL" id="KPI87361.1"/>
    </source>
</evidence>
<accession>A0A0N1HZE1</accession>
<dbReference type="Proteomes" id="UP000038009">
    <property type="component" value="Unassembled WGS sequence"/>
</dbReference>